<feature type="domain" description="DUF8039" evidence="1">
    <location>
        <begin position="136"/>
        <end position="203"/>
    </location>
</feature>
<gene>
    <name evidence="2" type="ORF">V8G54_026609</name>
</gene>
<dbReference type="AlphaFoldDB" id="A0AAQ3MZ24"/>
<protein>
    <recommendedName>
        <fullName evidence="1">DUF8039 domain-containing protein</fullName>
    </recommendedName>
</protein>
<keyword evidence="3" id="KW-1185">Reference proteome</keyword>
<dbReference type="PANTHER" id="PTHR10775">
    <property type="entry name" value="OS08G0208400 PROTEIN"/>
    <property type="match status" value="1"/>
</dbReference>
<organism evidence="2 3">
    <name type="scientific">Vigna mungo</name>
    <name type="common">Black gram</name>
    <name type="synonym">Phaseolus mungo</name>
    <dbReference type="NCBI Taxonomy" id="3915"/>
    <lineage>
        <taxon>Eukaryota</taxon>
        <taxon>Viridiplantae</taxon>
        <taxon>Streptophyta</taxon>
        <taxon>Embryophyta</taxon>
        <taxon>Tracheophyta</taxon>
        <taxon>Spermatophyta</taxon>
        <taxon>Magnoliopsida</taxon>
        <taxon>eudicotyledons</taxon>
        <taxon>Gunneridae</taxon>
        <taxon>Pentapetalae</taxon>
        <taxon>rosids</taxon>
        <taxon>fabids</taxon>
        <taxon>Fabales</taxon>
        <taxon>Fabaceae</taxon>
        <taxon>Papilionoideae</taxon>
        <taxon>50 kb inversion clade</taxon>
        <taxon>NPAAA clade</taxon>
        <taxon>indigoferoid/millettioid clade</taxon>
        <taxon>Phaseoleae</taxon>
        <taxon>Vigna</taxon>
    </lineage>
</organism>
<dbReference type="Pfam" id="PF26133">
    <property type="entry name" value="DUF8039"/>
    <property type="match status" value="1"/>
</dbReference>
<reference evidence="2 3" key="1">
    <citation type="journal article" date="2023" name="Life. Sci Alliance">
        <title>Evolutionary insights into 3D genome organization and epigenetic landscape of Vigna mungo.</title>
        <authorList>
            <person name="Junaid A."/>
            <person name="Singh B."/>
            <person name="Bhatia S."/>
        </authorList>
    </citation>
    <scope>NUCLEOTIDE SEQUENCE [LARGE SCALE GENOMIC DNA]</scope>
    <source>
        <strain evidence="2">Urdbean</strain>
    </source>
</reference>
<name>A0AAQ3MZ24_VIGMU</name>
<evidence type="ECO:0000313" key="2">
    <source>
        <dbReference type="EMBL" id="WVZ00540.1"/>
    </source>
</evidence>
<accession>A0AAQ3MZ24</accession>
<sequence length="451" mass="51631">MSTDAKTPLYVGSTKFTRLSAVLRLMNLKASNGWTDKSFTELLTLLNEMLPDGNTLPTRNYDAKKILCPMGMEYKRIHVCPNDCILYRKEFEFLTKCPKCGLSRYKSKNNSEDNGQIEKNGSAWKVVWYLPIVPRLKQTVLVARVRVFKAATIVHGMELSEDEVKVSVDDIIIPDASVPLPTDEIFTVAHAFQCFIAWPKHLVGSVSDPPTQAHEKIPLSEDDPLSSLQLLADIVENKSLEVEYDANVFGRGSEVPIYLHSQDVKELASGTKELNITIIQLWMMYMFGINNNLGYSNDYGFIDLQSIHETNDFEQINTHLTRRFASEVDSSSLASKRHLKILGTHMEFLEIQSSLPLLWVASRGLQTEFKKKKAMVVLEHRRKWWWLRRDGDVRPTSLSVFLEVEWQCDNNTFYGAAAEIEGMVMDSPRNHRALFFDRRVLPPFANFSKEW</sequence>
<evidence type="ECO:0000259" key="1">
    <source>
        <dbReference type="Pfam" id="PF26133"/>
    </source>
</evidence>
<dbReference type="PANTHER" id="PTHR10775:SF180">
    <property type="entry name" value="TRANSPOSON, EN_SPM-LIKE, TRANSPOSASE-ASSOCIATED DOMAIN PROTEIN-RELATED"/>
    <property type="match status" value="1"/>
</dbReference>
<dbReference type="Proteomes" id="UP001374535">
    <property type="component" value="Chromosome 8"/>
</dbReference>
<dbReference type="InterPro" id="IPR058352">
    <property type="entry name" value="DUF8039"/>
</dbReference>
<proteinExistence type="predicted"/>
<dbReference type="EMBL" id="CP144693">
    <property type="protein sequence ID" value="WVZ00540.1"/>
    <property type="molecule type" value="Genomic_DNA"/>
</dbReference>
<evidence type="ECO:0000313" key="3">
    <source>
        <dbReference type="Proteomes" id="UP001374535"/>
    </source>
</evidence>